<dbReference type="GO" id="GO:0004888">
    <property type="term" value="F:transmembrane signaling receptor activity"/>
    <property type="evidence" value="ECO:0007669"/>
    <property type="project" value="InterPro"/>
</dbReference>
<dbReference type="PANTHER" id="PTHR32089:SF112">
    <property type="entry name" value="LYSOZYME-LIKE PROTEIN-RELATED"/>
    <property type="match status" value="1"/>
</dbReference>
<dbReference type="OrthoDB" id="8555762at2"/>
<dbReference type="Gene3D" id="3.30.450.20">
    <property type="entry name" value="PAS domain"/>
    <property type="match status" value="1"/>
</dbReference>
<evidence type="ECO:0000256" key="8">
    <source>
        <dbReference type="PROSITE-ProRule" id="PRU00284"/>
    </source>
</evidence>
<proteinExistence type="inferred from homology"/>
<dbReference type="PRINTS" id="PR00260">
    <property type="entry name" value="CHEMTRNSDUCR"/>
</dbReference>
<evidence type="ECO:0000256" key="1">
    <source>
        <dbReference type="ARBA" id="ARBA00004651"/>
    </source>
</evidence>
<keyword evidence="6 8" id="KW-0807">Transducer</keyword>
<keyword evidence="4 10" id="KW-1133">Transmembrane helix</keyword>
<evidence type="ECO:0000256" key="10">
    <source>
        <dbReference type="SAM" id="Phobius"/>
    </source>
</evidence>
<dbReference type="AlphaFoldDB" id="A0A4S4ARC1"/>
<keyword evidence="2" id="KW-1003">Cell membrane</keyword>
<dbReference type="GO" id="GO:0006935">
    <property type="term" value="P:chemotaxis"/>
    <property type="evidence" value="ECO:0007669"/>
    <property type="project" value="InterPro"/>
</dbReference>
<feature type="transmembrane region" description="Helical" evidence="10">
    <location>
        <begin position="191"/>
        <end position="213"/>
    </location>
</feature>
<keyword evidence="3 10" id="KW-0812">Transmembrane</keyword>
<evidence type="ECO:0000256" key="4">
    <source>
        <dbReference type="ARBA" id="ARBA00022989"/>
    </source>
</evidence>
<protein>
    <submittedName>
        <fullName evidence="12">Methyl-accepting chemotaxis protein</fullName>
    </submittedName>
</protein>
<evidence type="ECO:0000256" key="5">
    <source>
        <dbReference type="ARBA" id="ARBA00023136"/>
    </source>
</evidence>
<evidence type="ECO:0000256" key="3">
    <source>
        <dbReference type="ARBA" id="ARBA00022692"/>
    </source>
</evidence>
<dbReference type="GO" id="GO:0005886">
    <property type="term" value="C:plasma membrane"/>
    <property type="evidence" value="ECO:0007669"/>
    <property type="project" value="UniProtKB-SubCell"/>
</dbReference>
<sequence>MFRNLGLRGRLLILVAVALAGLAGLASVQALHLRTQLIDDRKATLVATIDLAMSTVKSFQAREDRGEMTREEAQRRAADVLRDMRFLGNEYFYVYDSKAMGVMHPIQPGYVGVSHWERKDKSGQYVIRALVDGALTGNGYVQTWTARPGSDEQVPKLHYLEHFQPWDWVVGTGLYIDDLDRTFRGQLLKSVIGVLVASLLVGVAAWVIARAIFNQIGGEPLLAMRLMERASQGDLSAGVGQASPGSLLASLQTMINGLREMVGGVGNSAHTLIGNAAHIAEAADQVAIAARNQSDATSAMAAAVEQMTVSISHISQSAQDTEHSSATAADMAEEGEHRVSQAADEIGKIADSVNTAATAIRQLEARAEEISTVTGVIRDIAAQTNLLALNAAIEAARAGEQGRGFAVVADEVRGLAERTAAATVQIGEMVGAIQNETGSAVSAMDAVLPKVEHGVGLAHDAAGSLRAIREGAAVTLERIRDVALATREQSAASTAIAQQVESIAQMVEETSAAMASTADSAKSAERVADELNGMVERFRC</sequence>
<feature type="compositionally biased region" description="Polar residues" evidence="9">
    <location>
        <begin position="314"/>
        <end position="327"/>
    </location>
</feature>
<evidence type="ECO:0000313" key="12">
    <source>
        <dbReference type="EMBL" id="THF62305.1"/>
    </source>
</evidence>
<evidence type="ECO:0000313" key="13">
    <source>
        <dbReference type="Proteomes" id="UP000308430"/>
    </source>
</evidence>
<dbReference type="EMBL" id="SSOC01000007">
    <property type="protein sequence ID" value="THF62305.1"/>
    <property type="molecule type" value="Genomic_DNA"/>
</dbReference>
<dbReference type="RefSeq" id="WP_136349727.1">
    <property type="nucleotide sequence ID" value="NZ_SSOC01000007.1"/>
</dbReference>
<dbReference type="InterPro" id="IPR004090">
    <property type="entry name" value="Chemotax_Me-accpt_rcpt"/>
</dbReference>
<gene>
    <name evidence="12" type="ORF">E6C76_18455</name>
</gene>
<dbReference type="InterPro" id="IPR004089">
    <property type="entry name" value="MCPsignal_dom"/>
</dbReference>
<dbReference type="PANTHER" id="PTHR32089">
    <property type="entry name" value="METHYL-ACCEPTING CHEMOTAXIS PROTEIN MCPB"/>
    <property type="match status" value="1"/>
</dbReference>
<organism evidence="12 13">
    <name type="scientific">Pseudothauera nasutitermitis</name>
    <dbReference type="NCBI Taxonomy" id="2565930"/>
    <lineage>
        <taxon>Bacteria</taxon>
        <taxon>Pseudomonadati</taxon>
        <taxon>Pseudomonadota</taxon>
        <taxon>Betaproteobacteria</taxon>
        <taxon>Rhodocyclales</taxon>
        <taxon>Zoogloeaceae</taxon>
        <taxon>Pseudothauera</taxon>
    </lineage>
</organism>
<comment type="similarity">
    <text evidence="7">Belongs to the methyl-accepting chemotaxis (MCP) protein family.</text>
</comment>
<feature type="domain" description="Methyl-accepting transducer" evidence="11">
    <location>
        <begin position="268"/>
        <end position="504"/>
    </location>
</feature>
<dbReference type="Pfam" id="PF17200">
    <property type="entry name" value="sCache_2"/>
    <property type="match status" value="1"/>
</dbReference>
<comment type="caution">
    <text evidence="12">The sequence shown here is derived from an EMBL/GenBank/DDBJ whole genome shotgun (WGS) entry which is preliminary data.</text>
</comment>
<dbReference type="CDD" id="cd11386">
    <property type="entry name" value="MCP_signal"/>
    <property type="match status" value="1"/>
</dbReference>
<name>A0A4S4ARC1_9RHOO</name>
<evidence type="ECO:0000256" key="6">
    <source>
        <dbReference type="ARBA" id="ARBA00023224"/>
    </source>
</evidence>
<reference evidence="12 13" key="1">
    <citation type="submission" date="2019-04" db="EMBL/GenBank/DDBJ databases">
        <title>Azoarcus nasutitermitis sp. nov. isolated from termite nest.</title>
        <authorList>
            <person name="Lin S.-Y."/>
            <person name="Hameed A."/>
            <person name="Hsu Y.-H."/>
            <person name="Young C.-C."/>
        </authorList>
    </citation>
    <scope>NUCLEOTIDE SEQUENCE [LARGE SCALE GENOMIC DNA]</scope>
    <source>
        <strain evidence="12 13">CC-YHH838</strain>
    </source>
</reference>
<evidence type="ECO:0000256" key="9">
    <source>
        <dbReference type="SAM" id="MobiDB-lite"/>
    </source>
</evidence>
<dbReference type="Gene3D" id="1.10.287.950">
    <property type="entry name" value="Methyl-accepting chemotaxis protein"/>
    <property type="match status" value="1"/>
</dbReference>
<keyword evidence="13" id="KW-1185">Reference proteome</keyword>
<dbReference type="Proteomes" id="UP000308430">
    <property type="component" value="Unassembled WGS sequence"/>
</dbReference>
<dbReference type="InterPro" id="IPR033480">
    <property type="entry name" value="sCache_2"/>
</dbReference>
<dbReference type="GO" id="GO:0007165">
    <property type="term" value="P:signal transduction"/>
    <property type="evidence" value="ECO:0007669"/>
    <property type="project" value="UniProtKB-KW"/>
</dbReference>
<dbReference type="Pfam" id="PF00015">
    <property type="entry name" value="MCPsignal"/>
    <property type="match status" value="1"/>
</dbReference>
<feature type="region of interest" description="Disordered" evidence="9">
    <location>
        <begin position="314"/>
        <end position="341"/>
    </location>
</feature>
<dbReference type="FunFam" id="1.10.287.950:FF:000001">
    <property type="entry name" value="Methyl-accepting chemotaxis sensory transducer"/>
    <property type="match status" value="1"/>
</dbReference>
<evidence type="ECO:0000259" key="11">
    <source>
        <dbReference type="PROSITE" id="PS50111"/>
    </source>
</evidence>
<dbReference type="PROSITE" id="PS50111">
    <property type="entry name" value="CHEMOTAXIS_TRANSDUC_2"/>
    <property type="match status" value="1"/>
</dbReference>
<evidence type="ECO:0000256" key="2">
    <source>
        <dbReference type="ARBA" id="ARBA00022475"/>
    </source>
</evidence>
<keyword evidence="5 10" id="KW-0472">Membrane</keyword>
<comment type="subcellular location">
    <subcellularLocation>
        <location evidence="1">Cell membrane</location>
        <topology evidence="1">Multi-pass membrane protein</topology>
    </subcellularLocation>
</comment>
<accession>A0A4S4ARC1</accession>
<dbReference type="SMART" id="SM00283">
    <property type="entry name" value="MA"/>
    <property type="match status" value="1"/>
</dbReference>
<dbReference type="SUPFAM" id="SSF58104">
    <property type="entry name" value="Methyl-accepting chemotaxis protein (MCP) signaling domain"/>
    <property type="match status" value="1"/>
</dbReference>
<dbReference type="SMART" id="SM01049">
    <property type="entry name" value="Cache_2"/>
    <property type="match status" value="1"/>
</dbReference>
<evidence type="ECO:0000256" key="7">
    <source>
        <dbReference type="ARBA" id="ARBA00029447"/>
    </source>
</evidence>